<evidence type="ECO:0000313" key="1">
    <source>
        <dbReference type="EMBL" id="MCI62549.1"/>
    </source>
</evidence>
<dbReference type="AlphaFoldDB" id="A0A392TMZ5"/>
<feature type="non-terminal residue" evidence="1">
    <location>
        <position position="58"/>
    </location>
</feature>
<evidence type="ECO:0000313" key="2">
    <source>
        <dbReference type="Proteomes" id="UP000265520"/>
    </source>
</evidence>
<organism evidence="1 2">
    <name type="scientific">Trifolium medium</name>
    <dbReference type="NCBI Taxonomy" id="97028"/>
    <lineage>
        <taxon>Eukaryota</taxon>
        <taxon>Viridiplantae</taxon>
        <taxon>Streptophyta</taxon>
        <taxon>Embryophyta</taxon>
        <taxon>Tracheophyta</taxon>
        <taxon>Spermatophyta</taxon>
        <taxon>Magnoliopsida</taxon>
        <taxon>eudicotyledons</taxon>
        <taxon>Gunneridae</taxon>
        <taxon>Pentapetalae</taxon>
        <taxon>rosids</taxon>
        <taxon>fabids</taxon>
        <taxon>Fabales</taxon>
        <taxon>Fabaceae</taxon>
        <taxon>Papilionoideae</taxon>
        <taxon>50 kb inversion clade</taxon>
        <taxon>NPAAA clade</taxon>
        <taxon>Hologalegina</taxon>
        <taxon>IRL clade</taxon>
        <taxon>Trifolieae</taxon>
        <taxon>Trifolium</taxon>
    </lineage>
</organism>
<dbReference type="Proteomes" id="UP000265520">
    <property type="component" value="Unassembled WGS sequence"/>
</dbReference>
<name>A0A392TMZ5_9FABA</name>
<dbReference type="EMBL" id="LXQA010620717">
    <property type="protein sequence ID" value="MCI62549.1"/>
    <property type="molecule type" value="Genomic_DNA"/>
</dbReference>
<keyword evidence="2" id="KW-1185">Reference proteome</keyword>
<accession>A0A392TMZ5</accession>
<proteinExistence type="predicted"/>
<sequence>MKLELKTLPSHLKYAFLEGDDTKPVIISSSLSLQEEKELIEVLKVNKEAIGWALSDLK</sequence>
<comment type="caution">
    <text evidence="1">The sequence shown here is derived from an EMBL/GenBank/DDBJ whole genome shotgun (WGS) entry which is preliminary data.</text>
</comment>
<protein>
    <submittedName>
        <fullName evidence="1">Uncharacterized protein</fullName>
    </submittedName>
</protein>
<reference evidence="1 2" key="1">
    <citation type="journal article" date="2018" name="Front. Plant Sci.">
        <title>Red Clover (Trifolium pratense) and Zigzag Clover (T. medium) - A Picture of Genomic Similarities and Differences.</title>
        <authorList>
            <person name="Dluhosova J."/>
            <person name="Istvanek J."/>
            <person name="Nedelnik J."/>
            <person name="Repkova J."/>
        </authorList>
    </citation>
    <scope>NUCLEOTIDE SEQUENCE [LARGE SCALE GENOMIC DNA]</scope>
    <source>
        <strain evidence="2">cv. 10/8</strain>
        <tissue evidence="1">Leaf</tissue>
    </source>
</reference>